<dbReference type="EMBL" id="JAEDAL010000003">
    <property type="protein sequence ID" value="MBH9552824.1"/>
    <property type="molecule type" value="Genomic_DNA"/>
</dbReference>
<dbReference type="PANTHER" id="PTHR11851">
    <property type="entry name" value="METALLOPROTEASE"/>
    <property type="match status" value="1"/>
</dbReference>
<evidence type="ECO:0000313" key="7">
    <source>
        <dbReference type="EMBL" id="MBH9552824.1"/>
    </source>
</evidence>
<dbReference type="AlphaFoldDB" id="A0A931IXE0"/>
<comment type="cofactor">
    <cofactor evidence="1">
        <name>Zn(2+)</name>
        <dbReference type="ChEBI" id="CHEBI:29105"/>
    </cofactor>
</comment>
<gene>
    <name evidence="7" type="ORF">I7X43_08150</name>
</gene>
<evidence type="ECO:0000259" key="5">
    <source>
        <dbReference type="Pfam" id="PF00675"/>
    </source>
</evidence>
<dbReference type="PROSITE" id="PS00143">
    <property type="entry name" value="INSULINASE"/>
    <property type="match status" value="1"/>
</dbReference>
<evidence type="ECO:0000313" key="8">
    <source>
        <dbReference type="Proteomes" id="UP000620139"/>
    </source>
</evidence>
<keyword evidence="4" id="KW-0732">Signal</keyword>
<protein>
    <submittedName>
        <fullName evidence="7">Insulinase family protein</fullName>
    </submittedName>
</protein>
<dbReference type="Gene3D" id="3.30.830.10">
    <property type="entry name" value="Metalloenzyme, LuxS/M16 peptidase-like"/>
    <property type="match status" value="4"/>
</dbReference>
<evidence type="ECO:0000256" key="4">
    <source>
        <dbReference type="SAM" id="SignalP"/>
    </source>
</evidence>
<dbReference type="GO" id="GO:0046872">
    <property type="term" value="F:metal ion binding"/>
    <property type="evidence" value="ECO:0007669"/>
    <property type="project" value="InterPro"/>
</dbReference>
<evidence type="ECO:0000256" key="3">
    <source>
        <dbReference type="RuleBase" id="RU004447"/>
    </source>
</evidence>
<feature type="domain" description="Peptidase M16 C-terminal" evidence="6">
    <location>
        <begin position="218"/>
        <end position="393"/>
    </location>
</feature>
<name>A0A931IXE0_9BURK</name>
<feature type="domain" description="Peptidase M16 C-terminal" evidence="6">
    <location>
        <begin position="675"/>
        <end position="855"/>
    </location>
</feature>
<dbReference type="SUPFAM" id="SSF63411">
    <property type="entry name" value="LuxS/MPP-like metallohydrolase"/>
    <property type="match status" value="4"/>
</dbReference>
<proteinExistence type="inferred from homology"/>
<feature type="chain" id="PRO_5037334443" evidence="4">
    <location>
        <begin position="24"/>
        <end position="932"/>
    </location>
</feature>
<dbReference type="Proteomes" id="UP000620139">
    <property type="component" value="Unassembled WGS sequence"/>
</dbReference>
<dbReference type="RefSeq" id="WP_198100443.1">
    <property type="nucleotide sequence ID" value="NZ_JAEDAL010000003.1"/>
</dbReference>
<evidence type="ECO:0000256" key="2">
    <source>
        <dbReference type="ARBA" id="ARBA00007261"/>
    </source>
</evidence>
<dbReference type="GO" id="GO:0006508">
    <property type="term" value="P:proteolysis"/>
    <property type="evidence" value="ECO:0007669"/>
    <property type="project" value="InterPro"/>
</dbReference>
<reference evidence="7" key="1">
    <citation type="submission" date="2020-12" db="EMBL/GenBank/DDBJ databases">
        <title>The genome sequence of Inhella sp. 4Y17.</title>
        <authorList>
            <person name="Liu Y."/>
        </authorList>
    </citation>
    <scope>NUCLEOTIDE SEQUENCE</scope>
    <source>
        <strain evidence="7">4Y10</strain>
    </source>
</reference>
<dbReference type="InterPro" id="IPR011765">
    <property type="entry name" value="Pept_M16_N"/>
</dbReference>
<dbReference type="Pfam" id="PF00675">
    <property type="entry name" value="Peptidase_M16"/>
    <property type="match status" value="1"/>
</dbReference>
<keyword evidence="8" id="KW-1185">Reference proteome</keyword>
<dbReference type="InterPro" id="IPR001431">
    <property type="entry name" value="Pept_M16_Zn_BS"/>
</dbReference>
<evidence type="ECO:0000259" key="6">
    <source>
        <dbReference type="Pfam" id="PF05193"/>
    </source>
</evidence>
<feature type="signal peptide" evidence="4">
    <location>
        <begin position="1"/>
        <end position="23"/>
    </location>
</feature>
<dbReference type="InterPro" id="IPR050361">
    <property type="entry name" value="MPP/UQCRC_Complex"/>
</dbReference>
<dbReference type="InterPro" id="IPR011249">
    <property type="entry name" value="Metalloenz_LuxS/M16"/>
</dbReference>
<comment type="caution">
    <text evidence="7">The sequence shown here is derived from an EMBL/GenBank/DDBJ whole genome shotgun (WGS) entry which is preliminary data.</text>
</comment>
<organism evidence="7 8">
    <name type="scientific">Inhella gelatinilytica</name>
    <dbReference type="NCBI Taxonomy" id="2795030"/>
    <lineage>
        <taxon>Bacteria</taxon>
        <taxon>Pseudomonadati</taxon>
        <taxon>Pseudomonadota</taxon>
        <taxon>Betaproteobacteria</taxon>
        <taxon>Burkholderiales</taxon>
        <taxon>Sphaerotilaceae</taxon>
        <taxon>Inhella</taxon>
    </lineage>
</organism>
<feature type="domain" description="Peptidase M16 N-terminal" evidence="5">
    <location>
        <begin position="65"/>
        <end position="209"/>
    </location>
</feature>
<dbReference type="GO" id="GO:0004222">
    <property type="term" value="F:metalloendopeptidase activity"/>
    <property type="evidence" value="ECO:0007669"/>
    <property type="project" value="InterPro"/>
</dbReference>
<dbReference type="Pfam" id="PF05193">
    <property type="entry name" value="Peptidase_M16_C"/>
    <property type="match status" value="2"/>
</dbReference>
<accession>A0A931IXE0</accession>
<evidence type="ECO:0000256" key="1">
    <source>
        <dbReference type="ARBA" id="ARBA00001947"/>
    </source>
</evidence>
<comment type="similarity">
    <text evidence="2 3">Belongs to the peptidase M16 family.</text>
</comment>
<dbReference type="InterPro" id="IPR007863">
    <property type="entry name" value="Peptidase_M16_C"/>
</dbReference>
<dbReference type="PANTHER" id="PTHR11851:SF49">
    <property type="entry name" value="MITOCHONDRIAL-PROCESSING PEPTIDASE SUBUNIT ALPHA"/>
    <property type="match status" value="1"/>
</dbReference>
<sequence length="932" mass="103206">MHALIPSTLVVTLALACASWAHATSKPVKPAVKAALAAPAVAVPQLVRELEGIREFRLANGLQVLLFADAASTTTLVNLVYRVGSRHEGSGEAGMAHLLEHLLFKGTPSVADIPKAMSERGVRWNATTSVDRTNYFSSFNANPATLDFMLALEAERMQRSRVEAEDLAKEMPVVLNEMERGENNPGQLLRERLQAAAFRFHPYGRLTIGSRSDVENVPIESLRRFYRNHYRPDNATLMVSGQLNEAAVLAQIQQHFGPLSNPAGQAPQTYTVEPPQDGERSVVLRRVGGQAMSFIGYHAPNFAHPDCANLNLISQMLMQPPTGPLFKRFVEGKQAATVGGGGCGGFDPGLFTVVAVPTADAPLAQLEKDLLNALETQSAELLQADQFQRMQQQFATAYAQLLKNPQQLTMLLTEMVAAGDWRLVFKLLQLVKTVKLEDLHQTAARTFQANNRTVARYEPVKTSGQVAIALLANRQEGLDTLSDSAKLNAGEQLNPAPEHLQARTRWTRLTHSGLPLAWVEKKTRGDQVFGRIQLRWGDGAQAHQFHEASHVAIQLMEGNAQMSKQQLIDEAFRLKGQFNITSGPQGLTLTLEGEKASFGELLQLAFKVMRTPTFPEEAWQRRQRATVQGLQASRQEPETLRQAEVRAHYNQVRQAEPGSPDYLASLDDRIGYVQSITTDQLKAFHARYWSANEGELAFVGPLPDGLEALLDHELAAWKKPEAPVYRRHTRPFKDVPPASFHAQASDKAAALLQVRQELQFPADHPDEVALLVANHLLGGGSLESRLNTRLRQQGGLTYGIESSLTLPEWGDAGAWTLRTQFAPQNRLKVEAQIRTVLEEVLNQGFSTAEVERARKDLLEGRLQGRAKESSLAFSLTKLQEHGKTWAYTAEWDARYRTVTAEQVNAALRRYLKPEKMVWSSAGDYKAKPPVQP</sequence>